<dbReference type="RefSeq" id="WP_308434091.1">
    <property type="nucleotide sequence ID" value="NZ_BMTC01000007.1"/>
</dbReference>
<evidence type="ECO:0000313" key="6">
    <source>
        <dbReference type="Proteomes" id="UP001052655"/>
    </source>
</evidence>
<organism evidence="5 6">
    <name type="scientific">Streptomyces daghestanicus</name>
    <dbReference type="NCBI Taxonomy" id="66885"/>
    <lineage>
        <taxon>Bacteria</taxon>
        <taxon>Bacillati</taxon>
        <taxon>Actinomycetota</taxon>
        <taxon>Actinomycetes</taxon>
        <taxon>Kitasatosporales</taxon>
        <taxon>Streptomycetaceae</taxon>
        <taxon>Streptomyces</taxon>
    </lineage>
</organism>
<feature type="domain" description="Nudix hydrolase" evidence="4">
    <location>
        <begin position="1"/>
        <end position="123"/>
    </location>
</feature>
<evidence type="ECO:0000256" key="1">
    <source>
        <dbReference type="ARBA" id="ARBA00001946"/>
    </source>
</evidence>
<dbReference type="PROSITE" id="PS51462">
    <property type="entry name" value="NUDIX"/>
    <property type="match status" value="1"/>
</dbReference>
<name>A0ABQ3Q6Z4_9ACTN</name>
<evidence type="ECO:0000259" key="4">
    <source>
        <dbReference type="PROSITE" id="PS51462"/>
    </source>
</evidence>
<dbReference type="PANTHER" id="PTHR43046:SF14">
    <property type="entry name" value="MUTT_NUDIX FAMILY PROTEIN"/>
    <property type="match status" value="1"/>
</dbReference>
<dbReference type="InterPro" id="IPR000086">
    <property type="entry name" value="NUDIX_hydrolase_dom"/>
</dbReference>
<dbReference type="CDD" id="cd02883">
    <property type="entry name" value="NUDIX_Hydrolase"/>
    <property type="match status" value="1"/>
</dbReference>
<dbReference type="EMBL" id="BNDX01000011">
    <property type="protein sequence ID" value="GHI33046.1"/>
    <property type="molecule type" value="Genomic_DNA"/>
</dbReference>
<gene>
    <name evidence="5" type="ORF">Sdagh_47760</name>
</gene>
<keyword evidence="2" id="KW-0378">Hydrolase</keyword>
<dbReference type="SUPFAM" id="SSF55811">
    <property type="entry name" value="Nudix"/>
    <property type="match status" value="1"/>
</dbReference>
<evidence type="ECO:0000256" key="3">
    <source>
        <dbReference type="SAM" id="MobiDB-lite"/>
    </source>
</evidence>
<evidence type="ECO:0000256" key="2">
    <source>
        <dbReference type="ARBA" id="ARBA00022801"/>
    </source>
</evidence>
<accession>A0ABQ3Q6Z4</accession>
<proteinExistence type="predicted"/>
<keyword evidence="6" id="KW-1185">Reference proteome</keyword>
<protein>
    <recommendedName>
        <fullName evidence="4">Nudix hydrolase domain-containing protein</fullName>
    </recommendedName>
</protein>
<dbReference type="InterPro" id="IPR015797">
    <property type="entry name" value="NUDIX_hydrolase-like_dom_sf"/>
</dbReference>
<evidence type="ECO:0000313" key="5">
    <source>
        <dbReference type="EMBL" id="GHI33046.1"/>
    </source>
</evidence>
<reference evidence="5" key="1">
    <citation type="submission" date="2024-05" db="EMBL/GenBank/DDBJ databases">
        <title>Whole genome shotgun sequence of Streptomyces daghestanicus NBRC 12762.</title>
        <authorList>
            <person name="Komaki H."/>
            <person name="Tamura T."/>
        </authorList>
    </citation>
    <scope>NUCLEOTIDE SEQUENCE</scope>
    <source>
        <strain evidence="5">NBRC 12762</strain>
    </source>
</reference>
<dbReference type="Pfam" id="PF00293">
    <property type="entry name" value="NUDIX"/>
    <property type="match status" value="1"/>
</dbReference>
<comment type="caution">
    <text evidence="5">The sequence shown here is derived from an EMBL/GenBank/DDBJ whole genome shotgun (WGS) entry which is preliminary data.</text>
</comment>
<dbReference type="Proteomes" id="UP001052655">
    <property type="component" value="Unassembled WGS sequence"/>
</dbReference>
<sequence>MIVLDTRDAGHRVLLGRHRRGILELPGGTVEAGESPRETGVRGLAEETGLSARPDEVRLLGTLAGHVEDVVRVTVGAVVSIWRGRPATRPGESVGDWAWYPLHRLPGGLYECSAQVPTAWRPGLPVDPPAHFTPYATTTAPGSGVSLPRRGPGPAGPRRRAGRRARRSRP</sequence>
<dbReference type="PANTHER" id="PTHR43046">
    <property type="entry name" value="GDP-MANNOSE MANNOSYL HYDROLASE"/>
    <property type="match status" value="1"/>
</dbReference>
<feature type="region of interest" description="Disordered" evidence="3">
    <location>
        <begin position="133"/>
        <end position="170"/>
    </location>
</feature>
<comment type="cofactor">
    <cofactor evidence="1">
        <name>Mg(2+)</name>
        <dbReference type="ChEBI" id="CHEBI:18420"/>
    </cofactor>
</comment>
<dbReference type="Gene3D" id="3.90.79.10">
    <property type="entry name" value="Nucleoside Triphosphate Pyrophosphohydrolase"/>
    <property type="match status" value="1"/>
</dbReference>
<feature type="compositionally biased region" description="Basic residues" evidence="3">
    <location>
        <begin position="157"/>
        <end position="170"/>
    </location>
</feature>